<accession>A0A5C5G8S2</accession>
<keyword evidence="1" id="KW-1133">Transmembrane helix</keyword>
<feature type="transmembrane region" description="Helical" evidence="1">
    <location>
        <begin position="52"/>
        <end position="72"/>
    </location>
</feature>
<dbReference type="AlphaFoldDB" id="A0A5C5G8S2"/>
<dbReference type="OrthoDB" id="7866534at2"/>
<dbReference type="RefSeq" id="WP_140197217.1">
    <property type="nucleotide sequence ID" value="NZ_CP065915.1"/>
</dbReference>
<name>A0A5C5G8S2_9RHOB</name>
<reference evidence="2 3" key="1">
    <citation type="submission" date="2019-06" db="EMBL/GenBank/DDBJ databases">
        <title>Genome of new Rhodobacteraceae sp. SM1903.</title>
        <authorList>
            <person name="Ren X."/>
        </authorList>
    </citation>
    <scope>NUCLEOTIDE SEQUENCE [LARGE SCALE GENOMIC DNA]</scope>
    <source>
        <strain evidence="2 3">SM1903</strain>
    </source>
</reference>
<evidence type="ECO:0000313" key="2">
    <source>
        <dbReference type="EMBL" id="TNY30951.1"/>
    </source>
</evidence>
<sequence>MGTAQRPFHERVKRITREHERIRENGGTPKLNKDGLVVMRGRRGGLKLSLRPAVYVLAALFLFKCFLVYYLGDAAYAAKLSGLDRENPVELIGAFVMQIDPATRFIVDAAHGVFG</sequence>
<evidence type="ECO:0000313" key="3">
    <source>
        <dbReference type="Proteomes" id="UP000314011"/>
    </source>
</evidence>
<dbReference type="Proteomes" id="UP000314011">
    <property type="component" value="Unassembled WGS sequence"/>
</dbReference>
<organism evidence="2 3">
    <name type="scientific">Pelagovum pacificum</name>
    <dbReference type="NCBI Taxonomy" id="2588711"/>
    <lineage>
        <taxon>Bacteria</taxon>
        <taxon>Pseudomonadati</taxon>
        <taxon>Pseudomonadota</taxon>
        <taxon>Alphaproteobacteria</taxon>
        <taxon>Rhodobacterales</taxon>
        <taxon>Paracoccaceae</taxon>
        <taxon>Pelagovum</taxon>
    </lineage>
</organism>
<proteinExistence type="predicted"/>
<keyword evidence="1" id="KW-0472">Membrane</keyword>
<keyword evidence="3" id="KW-1185">Reference proteome</keyword>
<evidence type="ECO:0000256" key="1">
    <source>
        <dbReference type="SAM" id="Phobius"/>
    </source>
</evidence>
<comment type="caution">
    <text evidence="2">The sequence shown here is derived from an EMBL/GenBank/DDBJ whole genome shotgun (WGS) entry which is preliminary data.</text>
</comment>
<protein>
    <submittedName>
        <fullName evidence="2">Uncharacterized protein</fullName>
    </submittedName>
</protein>
<gene>
    <name evidence="2" type="ORF">FHY64_17790</name>
</gene>
<keyword evidence="1" id="KW-0812">Transmembrane</keyword>
<dbReference type="EMBL" id="VFFF01000003">
    <property type="protein sequence ID" value="TNY30951.1"/>
    <property type="molecule type" value="Genomic_DNA"/>
</dbReference>